<feature type="compositionally biased region" description="Low complexity" evidence="1">
    <location>
        <begin position="34"/>
        <end position="46"/>
    </location>
</feature>
<evidence type="ECO:0000313" key="4">
    <source>
        <dbReference type="RefSeq" id="XP_053061008.1"/>
    </source>
</evidence>
<feature type="domain" description="UBC core" evidence="2">
    <location>
        <begin position="113"/>
        <end position="242"/>
    </location>
</feature>
<gene>
    <name evidence="4" type="primary">LOC106986379</name>
</gene>
<organism evidence="3 4">
    <name type="scientific">Acinonyx jubatus</name>
    <name type="common">Cheetah</name>
    <dbReference type="NCBI Taxonomy" id="32536"/>
    <lineage>
        <taxon>Eukaryota</taxon>
        <taxon>Metazoa</taxon>
        <taxon>Chordata</taxon>
        <taxon>Craniata</taxon>
        <taxon>Vertebrata</taxon>
        <taxon>Euteleostomi</taxon>
        <taxon>Mammalia</taxon>
        <taxon>Eutheria</taxon>
        <taxon>Laurasiatheria</taxon>
        <taxon>Carnivora</taxon>
        <taxon>Feliformia</taxon>
        <taxon>Felidae</taxon>
        <taxon>Felinae</taxon>
        <taxon>Acinonyx</taxon>
    </lineage>
</organism>
<feature type="compositionally biased region" description="Low complexity" evidence="1">
    <location>
        <begin position="1"/>
        <end position="10"/>
    </location>
</feature>
<dbReference type="SUPFAM" id="SSF54495">
    <property type="entry name" value="UBC-like"/>
    <property type="match status" value="1"/>
</dbReference>
<dbReference type="Gene3D" id="3.10.110.10">
    <property type="entry name" value="Ubiquitin Conjugating Enzyme"/>
    <property type="match status" value="1"/>
</dbReference>
<proteinExistence type="predicted"/>
<keyword evidence="3" id="KW-1185">Reference proteome</keyword>
<dbReference type="InterPro" id="IPR016135">
    <property type="entry name" value="UBQ-conjugating_enzyme/RWD"/>
</dbReference>
<dbReference type="RefSeq" id="XP_053061008.1">
    <property type="nucleotide sequence ID" value="XM_053205033.1"/>
</dbReference>
<evidence type="ECO:0000313" key="3">
    <source>
        <dbReference type="Proteomes" id="UP001652583"/>
    </source>
</evidence>
<accession>A0ABM3NNK2</accession>
<dbReference type="SMART" id="SM00212">
    <property type="entry name" value="UBCc"/>
    <property type="match status" value="1"/>
</dbReference>
<feature type="region of interest" description="Disordered" evidence="1">
    <location>
        <begin position="1"/>
        <end position="108"/>
    </location>
</feature>
<sequence>MSTPACARPGPGLGGGERLPGGAPRAASTCAQLGARPGRAGSTSGAGRRKARVPGRGARVDPNGEAAAGGRPGGGRGWRVGGASALRVDRRRQRQERQQRKMAATTGSGVKVPRNFRLLEELEEGQKGVGDGTVSWGLEDDEDMTLTRWTGMIIGPPRTIYENQIYSLKIECGPKYPEAPPFVRFVTKININGVVDPRAISVLAKWQNSYSIKVVLQELRHLMMSKENMKLPQQGRLGGAVG</sequence>
<reference evidence="4" key="1">
    <citation type="submission" date="2025-08" db="UniProtKB">
        <authorList>
            <consortium name="RefSeq"/>
        </authorList>
    </citation>
    <scope>IDENTIFICATION</scope>
    <source>
        <tissue evidence="4">Blood</tissue>
    </source>
</reference>
<dbReference type="Pfam" id="PF00179">
    <property type="entry name" value="UQ_con"/>
    <property type="match status" value="1"/>
</dbReference>
<dbReference type="PANTHER" id="PTHR24068">
    <property type="entry name" value="UBIQUITIN-CONJUGATING ENZYME E2"/>
    <property type="match status" value="1"/>
</dbReference>
<evidence type="ECO:0000259" key="2">
    <source>
        <dbReference type="PROSITE" id="PS50127"/>
    </source>
</evidence>
<dbReference type="GeneID" id="106986379"/>
<protein>
    <submittedName>
        <fullName evidence="4">Ubiquitin-conjugating enzyme E2 variant 1-like isoform X1</fullName>
    </submittedName>
</protein>
<dbReference type="CDD" id="cd23807">
    <property type="entry name" value="UEV_UBE2V"/>
    <property type="match status" value="1"/>
</dbReference>
<dbReference type="InterPro" id="IPR000608">
    <property type="entry name" value="UBC"/>
</dbReference>
<feature type="compositionally biased region" description="Gly residues" evidence="1">
    <location>
        <begin position="70"/>
        <end position="80"/>
    </location>
</feature>
<name>A0ABM3NNK2_ACIJB</name>
<dbReference type="Proteomes" id="UP001652583">
    <property type="component" value="Chromosome D4"/>
</dbReference>
<dbReference type="PROSITE" id="PS50127">
    <property type="entry name" value="UBC_2"/>
    <property type="match status" value="1"/>
</dbReference>
<evidence type="ECO:0000256" key="1">
    <source>
        <dbReference type="SAM" id="MobiDB-lite"/>
    </source>
</evidence>